<dbReference type="PROSITE" id="PS50011">
    <property type="entry name" value="PROTEIN_KINASE_DOM"/>
    <property type="match status" value="1"/>
</dbReference>
<dbReference type="PANTHER" id="PTHR43671">
    <property type="entry name" value="SERINE/THREONINE-PROTEIN KINASE NEK"/>
    <property type="match status" value="1"/>
</dbReference>
<dbReference type="CDD" id="cd14014">
    <property type="entry name" value="STKc_PknB_like"/>
    <property type="match status" value="1"/>
</dbReference>
<sequence length="683" mass="74875">MPEPPHWLPDSVGKYYLRELLGTGGFGAVYLGETSTGERAAVKLLHREHVGDTESRRRFKGEVERLQHVGGPSVACVLDSDTEAPIPWIATEYIEGPTLQTAVEREGARRGAELYRLAIRTAEALAAIHVQGVVHRDLKPDNILLSPEGPRVIDFGISRVLESTSTLPTSKVGSPGYTAPEQLRDDPITTAVDVFTWGCVLLFAATGHRAFPGRDQAAWMGRILFGEPETGDLREPLLTIVLSCLARDPRERPSAMDLIQCLLRSHSSGAWSDDKARRGSVGPSVDQLGAPRVPATLALTKVQEDRLIHAGSPTDVDESDLWGSWQTPPPPSAPKEHALAEILVSTVTDLVRAGLPSVPTNLLAQAHKARLRGVRLPEGTSFIEEMNWACRPAPAGAGLLVSLLGNRWRPSDRVLEEADGPVPRDLWFVAAANAPSEVGPADIATNALHMDEYEIALSILAQASEQEDLPSKGLLGLLSMQARDYDRAEPLLREVVETTGLSVYKFHLGELLHMTDRTDEAERWYLEAAHTGSAEAMAHLGVMYSGQAEQERSQGWLRQSAEAGEPLGMVLWSFDLSLRGQPRGAREWYDRALGKAGSRGLLEAGELFHSLGRPEAEDFFEAAARHGDEVGRMRLEELRREAEKGPTEPDWYVRQVPLGEVDQVFTDLFGADGPWTEPGWKER</sequence>
<evidence type="ECO:0000256" key="8">
    <source>
        <dbReference type="SAM" id="MobiDB-lite"/>
    </source>
</evidence>
<feature type="domain" description="Protein kinase" evidence="9">
    <location>
        <begin position="15"/>
        <end position="269"/>
    </location>
</feature>
<dbReference type="InterPro" id="IPR000719">
    <property type="entry name" value="Prot_kinase_dom"/>
</dbReference>
<evidence type="ECO:0000259" key="9">
    <source>
        <dbReference type="PROSITE" id="PS50011"/>
    </source>
</evidence>
<keyword evidence="11" id="KW-1185">Reference proteome</keyword>
<dbReference type="InterPro" id="IPR017441">
    <property type="entry name" value="Protein_kinase_ATP_BS"/>
</dbReference>
<evidence type="ECO:0000256" key="5">
    <source>
        <dbReference type="ARBA" id="ARBA00022777"/>
    </source>
</evidence>
<dbReference type="SUPFAM" id="SSF56112">
    <property type="entry name" value="Protein kinase-like (PK-like)"/>
    <property type="match status" value="1"/>
</dbReference>
<accession>A0ABV2A2D1</accession>
<dbReference type="Gene3D" id="1.25.40.10">
    <property type="entry name" value="Tetratricopeptide repeat domain"/>
    <property type="match status" value="1"/>
</dbReference>
<dbReference type="PROSITE" id="PS00107">
    <property type="entry name" value="PROTEIN_KINASE_ATP"/>
    <property type="match status" value="1"/>
</dbReference>
<dbReference type="EMBL" id="JBEQNB010000013">
    <property type="protein sequence ID" value="MES0836684.1"/>
    <property type="molecule type" value="Genomic_DNA"/>
</dbReference>
<dbReference type="InterPro" id="IPR050660">
    <property type="entry name" value="NEK_Ser/Thr_kinase"/>
</dbReference>
<feature type="region of interest" description="Disordered" evidence="8">
    <location>
        <begin position="313"/>
        <end position="335"/>
    </location>
</feature>
<evidence type="ECO:0000313" key="10">
    <source>
        <dbReference type="EMBL" id="MES0836684.1"/>
    </source>
</evidence>
<comment type="caution">
    <text evidence="10">The sequence shown here is derived from an EMBL/GenBank/DDBJ whole genome shotgun (WGS) entry which is preliminary data.</text>
</comment>
<evidence type="ECO:0000256" key="1">
    <source>
        <dbReference type="ARBA" id="ARBA00010886"/>
    </source>
</evidence>
<protein>
    <recommendedName>
        <fullName evidence="2">non-specific serine/threonine protein kinase</fullName>
        <ecNumber evidence="2">2.7.11.1</ecNumber>
    </recommendedName>
</protein>
<comment type="similarity">
    <text evidence="1">Belongs to the protein kinase superfamily. NEK Ser/Thr protein kinase family. NIMA subfamily.</text>
</comment>
<dbReference type="SUPFAM" id="SSF81901">
    <property type="entry name" value="HCP-like"/>
    <property type="match status" value="1"/>
</dbReference>
<proteinExistence type="inferred from homology"/>
<feature type="binding site" evidence="7">
    <location>
        <position position="43"/>
    </location>
    <ligand>
        <name>ATP</name>
        <dbReference type="ChEBI" id="CHEBI:30616"/>
    </ligand>
</feature>
<keyword evidence="4 7" id="KW-0547">Nucleotide-binding</keyword>
<dbReference type="InterPro" id="IPR011009">
    <property type="entry name" value="Kinase-like_dom_sf"/>
</dbReference>
<dbReference type="GO" id="GO:0016301">
    <property type="term" value="F:kinase activity"/>
    <property type="evidence" value="ECO:0007669"/>
    <property type="project" value="UniProtKB-KW"/>
</dbReference>
<dbReference type="PROSITE" id="PS00108">
    <property type="entry name" value="PROTEIN_KINASE_ST"/>
    <property type="match status" value="1"/>
</dbReference>
<evidence type="ECO:0000256" key="7">
    <source>
        <dbReference type="PROSITE-ProRule" id="PRU10141"/>
    </source>
</evidence>
<dbReference type="InterPro" id="IPR011990">
    <property type="entry name" value="TPR-like_helical_dom_sf"/>
</dbReference>
<reference evidence="10 11" key="1">
    <citation type="submission" date="2024-06" db="EMBL/GenBank/DDBJ databases">
        <authorList>
            <person name="Bataeva Y.V."/>
            <person name="Grigorian L.N."/>
            <person name="Solomentsev V.I."/>
        </authorList>
    </citation>
    <scope>NUCLEOTIDE SEQUENCE [LARGE SCALE GENOMIC DNA]</scope>
    <source>
        <strain evidence="11">SCPM-O-B-12605 (RCAM04882)</strain>
    </source>
</reference>
<dbReference type="InterPro" id="IPR008271">
    <property type="entry name" value="Ser/Thr_kinase_AS"/>
</dbReference>
<organism evidence="10 11">
    <name type="scientific">Nocardiopsis tropica</name>
    <dbReference type="NCBI Taxonomy" id="109330"/>
    <lineage>
        <taxon>Bacteria</taxon>
        <taxon>Bacillati</taxon>
        <taxon>Actinomycetota</taxon>
        <taxon>Actinomycetes</taxon>
        <taxon>Streptosporangiales</taxon>
        <taxon>Nocardiopsidaceae</taxon>
        <taxon>Nocardiopsis</taxon>
    </lineage>
</organism>
<evidence type="ECO:0000256" key="2">
    <source>
        <dbReference type="ARBA" id="ARBA00012513"/>
    </source>
</evidence>
<dbReference type="Gene3D" id="1.10.510.10">
    <property type="entry name" value="Transferase(Phosphotransferase) domain 1"/>
    <property type="match status" value="1"/>
</dbReference>
<evidence type="ECO:0000256" key="4">
    <source>
        <dbReference type="ARBA" id="ARBA00022741"/>
    </source>
</evidence>
<dbReference type="Proteomes" id="UP001432401">
    <property type="component" value="Unassembled WGS sequence"/>
</dbReference>
<dbReference type="SMART" id="SM00220">
    <property type="entry name" value="S_TKc"/>
    <property type="match status" value="1"/>
</dbReference>
<evidence type="ECO:0000256" key="3">
    <source>
        <dbReference type="ARBA" id="ARBA00022679"/>
    </source>
</evidence>
<evidence type="ECO:0000256" key="6">
    <source>
        <dbReference type="ARBA" id="ARBA00022840"/>
    </source>
</evidence>
<evidence type="ECO:0000313" key="11">
    <source>
        <dbReference type="Proteomes" id="UP001432401"/>
    </source>
</evidence>
<dbReference type="Pfam" id="PF00069">
    <property type="entry name" value="Pkinase"/>
    <property type="match status" value="1"/>
</dbReference>
<dbReference type="RefSeq" id="WP_352985490.1">
    <property type="nucleotide sequence ID" value="NZ_JBEQNA010000012.1"/>
</dbReference>
<gene>
    <name evidence="10" type="ORF">ABUK86_23110</name>
</gene>
<keyword evidence="3" id="KW-0808">Transferase</keyword>
<keyword evidence="6 7" id="KW-0067">ATP-binding</keyword>
<dbReference type="PANTHER" id="PTHR43671:SF13">
    <property type="entry name" value="SERINE_THREONINE-PROTEIN KINASE NEK2"/>
    <property type="match status" value="1"/>
</dbReference>
<keyword evidence="5 10" id="KW-0418">Kinase</keyword>
<name>A0ABV2A2D1_9ACTN</name>
<dbReference type="Gene3D" id="3.30.200.20">
    <property type="entry name" value="Phosphorylase Kinase, domain 1"/>
    <property type="match status" value="1"/>
</dbReference>
<dbReference type="EC" id="2.7.11.1" evidence="2"/>